<dbReference type="OrthoDB" id="2443965at2759"/>
<evidence type="ECO:0000256" key="10">
    <source>
        <dbReference type="ARBA" id="ARBA00022829"/>
    </source>
</evidence>
<dbReference type="PANTHER" id="PTHR28017:SF1">
    <property type="entry name" value="DASH COMPLEX SUBUNIT DAD3"/>
    <property type="match status" value="1"/>
</dbReference>
<evidence type="ECO:0000256" key="15">
    <source>
        <dbReference type="ARBA" id="ARBA00023328"/>
    </source>
</evidence>
<keyword evidence="10" id="KW-0159">Chromosome partition</keyword>
<dbReference type="PANTHER" id="PTHR28017">
    <property type="entry name" value="DASH COMPLEX SUBUNIT DAD3"/>
    <property type="match status" value="1"/>
</dbReference>
<dbReference type="EMBL" id="KQ087187">
    <property type="protein sequence ID" value="KLT44467.1"/>
    <property type="molecule type" value="Genomic_DNA"/>
</dbReference>
<evidence type="ECO:0000256" key="16">
    <source>
        <dbReference type="ARBA" id="ARBA00044179"/>
    </source>
</evidence>
<keyword evidence="15" id="KW-0137">Centromere</keyword>
<keyword evidence="20" id="KW-1185">Reference proteome</keyword>
<evidence type="ECO:0000256" key="6">
    <source>
        <dbReference type="ARBA" id="ARBA00022490"/>
    </source>
</evidence>
<keyword evidence="11" id="KW-0995">Kinetochore</keyword>
<evidence type="ECO:0000256" key="13">
    <source>
        <dbReference type="ARBA" id="ARBA00023242"/>
    </source>
</evidence>
<keyword evidence="14" id="KW-0131">Cell cycle</keyword>
<dbReference type="GO" id="GO:0042729">
    <property type="term" value="C:DASH complex"/>
    <property type="evidence" value="ECO:0007669"/>
    <property type="project" value="InterPro"/>
</dbReference>
<dbReference type="GO" id="GO:0072686">
    <property type="term" value="C:mitotic spindle"/>
    <property type="evidence" value="ECO:0007669"/>
    <property type="project" value="InterPro"/>
</dbReference>
<evidence type="ECO:0000256" key="2">
    <source>
        <dbReference type="ARBA" id="ARBA00004186"/>
    </source>
</evidence>
<dbReference type="AlphaFoldDB" id="A0A0J0XTT5"/>
<evidence type="ECO:0000256" key="12">
    <source>
        <dbReference type="ARBA" id="ARBA00023212"/>
    </source>
</evidence>
<keyword evidence="6" id="KW-0963">Cytoplasm</keyword>
<keyword evidence="8" id="KW-0493">Microtubule</keyword>
<evidence type="ECO:0000313" key="20">
    <source>
        <dbReference type="Proteomes" id="UP000053611"/>
    </source>
</evidence>
<dbReference type="STRING" id="879819.A0A0J0XTT5"/>
<keyword evidence="5" id="KW-0158">Chromosome</keyword>
<gene>
    <name evidence="19" type="ORF">CC85DRAFT_283688</name>
</gene>
<proteinExistence type="inferred from homology"/>
<dbReference type="InterPro" id="IPR013965">
    <property type="entry name" value="DASH_Dad3"/>
</dbReference>
<dbReference type="GO" id="GO:0051301">
    <property type="term" value="P:cell division"/>
    <property type="evidence" value="ECO:0007669"/>
    <property type="project" value="UniProtKB-KW"/>
</dbReference>
<dbReference type="Proteomes" id="UP000053611">
    <property type="component" value="Unassembled WGS sequence"/>
</dbReference>
<evidence type="ECO:0000256" key="8">
    <source>
        <dbReference type="ARBA" id="ARBA00022701"/>
    </source>
</evidence>
<comment type="subcellular location">
    <subcellularLocation>
        <location evidence="3">Chromosome</location>
        <location evidence="3">Centromere</location>
        <location evidence="3">Kinetochore</location>
    </subcellularLocation>
    <subcellularLocation>
        <location evidence="2">Cytoplasm</location>
        <location evidence="2">Cytoskeleton</location>
        <location evidence="2">Spindle</location>
    </subcellularLocation>
    <subcellularLocation>
        <location evidence="1">Nucleus</location>
    </subcellularLocation>
</comment>
<evidence type="ECO:0000256" key="14">
    <source>
        <dbReference type="ARBA" id="ARBA00023306"/>
    </source>
</evidence>
<evidence type="ECO:0000256" key="9">
    <source>
        <dbReference type="ARBA" id="ARBA00022776"/>
    </source>
</evidence>
<evidence type="ECO:0000256" key="18">
    <source>
        <dbReference type="SAM" id="MobiDB-lite"/>
    </source>
</evidence>
<evidence type="ECO:0000256" key="5">
    <source>
        <dbReference type="ARBA" id="ARBA00022454"/>
    </source>
</evidence>
<keyword evidence="7" id="KW-0132">Cell division</keyword>
<keyword evidence="13" id="KW-0539">Nucleus</keyword>
<dbReference type="GO" id="GO:0008608">
    <property type="term" value="P:attachment of spindle microtubules to kinetochore"/>
    <property type="evidence" value="ECO:0007669"/>
    <property type="project" value="InterPro"/>
</dbReference>
<dbReference type="GeneID" id="28983062"/>
<evidence type="ECO:0000256" key="1">
    <source>
        <dbReference type="ARBA" id="ARBA00004123"/>
    </source>
</evidence>
<evidence type="ECO:0000256" key="3">
    <source>
        <dbReference type="ARBA" id="ARBA00004629"/>
    </source>
</evidence>
<reference evidence="19 20" key="1">
    <citation type="submission" date="2015-03" db="EMBL/GenBank/DDBJ databases">
        <title>Genomics and transcriptomics of the oil-accumulating basidiomycete yeast T. oleaginosus allow insights into substrate utilization and the diverse evolutionary trajectories of mating systems in fungi.</title>
        <authorList>
            <consortium name="DOE Joint Genome Institute"/>
            <person name="Kourist R."/>
            <person name="Kracht O."/>
            <person name="Bracharz F."/>
            <person name="Lipzen A."/>
            <person name="Nolan M."/>
            <person name="Ohm R."/>
            <person name="Grigoriev I."/>
            <person name="Sun S."/>
            <person name="Heitman J."/>
            <person name="Bruck T."/>
            <person name="Nowrousian M."/>
        </authorList>
    </citation>
    <scope>NUCLEOTIDE SEQUENCE [LARGE SCALE GENOMIC DNA]</scope>
    <source>
        <strain evidence="19 20">IBC0246</strain>
    </source>
</reference>
<comment type="similarity">
    <text evidence="4">Belongs to the DASH complex DAD3 family.</text>
</comment>
<evidence type="ECO:0000256" key="11">
    <source>
        <dbReference type="ARBA" id="ARBA00022838"/>
    </source>
</evidence>
<organism evidence="19 20">
    <name type="scientific">Cutaneotrichosporon oleaginosum</name>
    <dbReference type="NCBI Taxonomy" id="879819"/>
    <lineage>
        <taxon>Eukaryota</taxon>
        <taxon>Fungi</taxon>
        <taxon>Dikarya</taxon>
        <taxon>Basidiomycota</taxon>
        <taxon>Agaricomycotina</taxon>
        <taxon>Tremellomycetes</taxon>
        <taxon>Trichosporonales</taxon>
        <taxon>Trichosporonaceae</taxon>
        <taxon>Cutaneotrichosporon</taxon>
    </lineage>
</organism>
<evidence type="ECO:0000256" key="17">
    <source>
        <dbReference type="ARBA" id="ARBA00044305"/>
    </source>
</evidence>
<dbReference type="GO" id="GO:0051010">
    <property type="term" value="F:microtubule plus-end binding"/>
    <property type="evidence" value="ECO:0007669"/>
    <property type="project" value="TreeGrafter"/>
</dbReference>
<evidence type="ECO:0000313" key="19">
    <source>
        <dbReference type="EMBL" id="KLT44467.1"/>
    </source>
</evidence>
<sequence length="118" mass="13513">MSINTTNPYAGHPQLSPLEAEVLWEYAKLADKVKRITALVRQTLDKPNSRLLEELRELEKEMKLVLTMYRAAVYNVTQAEEMREAEREAAAAKAALQEQSRERSPGTNWEDEGSTIMY</sequence>
<protein>
    <recommendedName>
        <fullName evidence="16">DASH complex subunit DAD3</fullName>
    </recommendedName>
    <alternativeName>
        <fullName evidence="17">Outer kinetochore protein DAD3</fullName>
    </alternativeName>
</protein>
<keyword evidence="12" id="KW-0206">Cytoskeleton</keyword>
<dbReference type="RefSeq" id="XP_018280958.1">
    <property type="nucleotide sequence ID" value="XM_018422459.1"/>
</dbReference>
<feature type="compositionally biased region" description="Acidic residues" evidence="18">
    <location>
        <begin position="109"/>
        <end position="118"/>
    </location>
</feature>
<dbReference type="GO" id="GO:0005874">
    <property type="term" value="C:microtubule"/>
    <property type="evidence" value="ECO:0007669"/>
    <property type="project" value="UniProtKB-KW"/>
</dbReference>
<keyword evidence="9" id="KW-0498">Mitosis</keyword>
<dbReference type="Pfam" id="PF08656">
    <property type="entry name" value="DASH_Dad3"/>
    <property type="match status" value="1"/>
</dbReference>
<name>A0A0J0XTT5_9TREE</name>
<accession>A0A0J0XTT5</accession>
<evidence type="ECO:0000256" key="4">
    <source>
        <dbReference type="ARBA" id="ARBA00006277"/>
    </source>
</evidence>
<evidence type="ECO:0000256" key="7">
    <source>
        <dbReference type="ARBA" id="ARBA00022618"/>
    </source>
</evidence>
<feature type="region of interest" description="Disordered" evidence="18">
    <location>
        <begin position="88"/>
        <end position="118"/>
    </location>
</feature>